<proteinExistence type="predicted"/>
<keyword evidence="2" id="KW-0812">Transmembrane</keyword>
<protein>
    <submittedName>
        <fullName evidence="3">DivIVA domain-containing protein</fullName>
    </submittedName>
</protein>
<name>A0ABU2C1Z5_9ACTN</name>
<dbReference type="EMBL" id="JAVDYG010000001">
    <property type="protein sequence ID" value="MDR7364661.1"/>
    <property type="molecule type" value="Genomic_DNA"/>
</dbReference>
<reference evidence="3 4" key="1">
    <citation type="submission" date="2023-07" db="EMBL/GenBank/DDBJ databases">
        <title>Sequencing the genomes of 1000 actinobacteria strains.</title>
        <authorList>
            <person name="Klenk H.-P."/>
        </authorList>
    </citation>
    <scope>NUCLEOTIDE SEQUENCE [LARGE SCALE GENOMIC DNA]</scope>
    <source>
        <strain evidence="3 4">DSM 19426</strain>
    </source>
</reference>
<evidence type="ECO:0000256" key="2">
    <source>
        <dbReference type="SAM" id="Phobius"/>
    </source>
</evidence>
<keyword evidence="4" id="KW-1185">Reference proteome</keyword>
<organism evidence="3 4">
    <name type="scientific">Nocardioides marmoribigeumensis</name>
    <dbReference type="NCBI Taxonomy" id="433649"/>
    <lineage>
        <taxon>Bacteria</taxon>
        <taxon>Bacillati</taxon>
        <taxon>Actinomycetota</taxon>
        <taxon>Actinomycetes</taxon>
        <taxon>Propionibacteriales</taxon>
        <taxon>Nocardioidaceae</taxon>
        <taxon>Nocardioides</taxon>
    </lineage>
</organism>
<dbReference type="InterPro" id="IPR019933">
    <property type="entry name" value="DivIVA_domain"/>
</dbReference>
<gene>
    <name evidence="3" type="ORF">J2S63_004214</name>
</gene>
<keyword evidence="2" id="KW-1133">Transmembrane helix</keyword>
<feature type="transmembrane region" description="Helical" evidence="2">
    <location>
        <begin position="117"/>
        <end position="138"/>
    </location>
</feature>
<comment type="caution">
    <text evidence="3">The sequence shown here is derived from an EMBL/GenBank/DDBJ whole genome shotgun (WGS) entry which is preliminary data.</text>
</comment>
<dbReference type="Proteomes" id="UP001183648">
    <property type="component" value="Unassembled WGS sequence"/>
</dbReference>
<sequence>MSDRTDPAQGGDASDRRPRRGDRAFRLARFTALGYEREAVDRFLAEVGRAMSSTPPTMAPYEIQDARFPAVRWSRGYDMRAVDERLQELRDELREIHGDDGVGEVQGHTAERRHRRLALTIYAVATVIVLALVVVAILQL</sequence>
<feature type="region of interest" description="Disordered" evidence="1">
    <location>
        <begin position="1"/>
        <end position="20"/>
    </location>
</feature>
<evidence type="ECO:0000313" key="3">
    <source>
        <dbReference type="EMBL" id="MDR7364661.1"/>
    </source>
</evidence>
<dbReference type="RefSeq" id="WP_310306522.1">
    <property type="nucleotide sequence ID" value="NZ_BAAAPS010000006.1"/>
</dbReference>
<keyword evidence="2" id="KW-0472">Membrane</keyword>
<evidence type="ECO:0000313" key="4">
    <source>
        <dbReference type="Proteomes" id="UP001183648"/>
    </source>
</evidence>
<dbReference type="NCBIfam" id="TIGR03544">
    <property type="entry name" value="DivI1A_domain"/>
    <property type="match status" value="1"/>
</dbReference>
<evidence type="ECO:0000256" key="1">
    <source>
        <dbReference type="SAM" id="MobiDB-lite"/>
    </source>
</evidence>
<accession>A0ABU2C1Z5</accession>